<feature type="domain" description="AAA+ ATPase" evidence="7">
    <location>
        <begin position="358"/>
        <end position="493"/>
    </location>
</feature>
<evidence type="ECO:0000259" key="7">
    <source>
        <dbReference type="SMART" id="SM00382"/>
    </source>
</evidence>
<proteinExistence type="inferred from homology"/>
<dbReference type="SUPFAM" id="SSF52540">
    <property type="entry name" value="P-loop containing nucleoside triphosphate hydrolases"/>
    <property type="match status" value="1"/>
</dbReference>
<organism evidence="8 9">
    <name type="scientific">Linum tenue</name>
    <dbReference type="NCBI Taxonomy" id="586396"/>
    <lineage>
        <taxon>Eukaryota</taxon>
        <taxon>Viridiplantae</taxon>
        <taxon>Streptophyta</taxon>
        <taxon>Embryophyta</taxon>
        <taxon>Tracheophyta</taxon>
        <taxon>Spermatophyta</taxon>
        <taxon>Magnoliopsida</taxon>
        <taxon>eudicotyledons</taxon>
        <taxon>Gunneridae</taxon>
        <taxon>Pentapetalae</taxon>
        <taxon>rosids</taxon>
        <taxon>fabids</taxon>
        <taxon>Malpighiales</taxon>
        <taxon>Linaceae</taxon>
        <taxon>Linum</taxon>
    </lineage>
</organism>
<name>A0AAV0L4I6_9ROSI</name>
<dbReference type="InterPro" id="IPR002885">
    <property type="entry name" value="PPR_rpt"/>
</dbReference>
<protein>
    <recommendedName>
        <fullName evidence="7">AAA+ ATPase domain-containing protein</fullName>
    </recommendedName>
</protein>
<comment type="caution">
    <text evidence="8">The sequence shown here is derived from an EMBL/GenBank/DDBJ whole genome shotgun (WGS) entry which is preliminary data.</text>
</comment>
<feature type="repeat" description="PPR" evidence="5">
    <location>
        <begin position="702"/>
        <end position="736"/>
    </location>
</feature>
<reference evidence="8" key="1">
    <citation type="submission" date="2022-08" db="EMBL/GenBank/DDBJ databases">
        <authorList>
            <person name="Gutierrez-Valencia J."/>
        </authorList>
    </citation>
    <scope>NUCLEOTIDE SEQUENCE</scope>
</reference>
<keyword evidence="4" id="KW-0067">ATP-binding</keyword>
<dbReference type="Pfam" id="PF12854">
    <property type="entry name" value="PPR_1"/>
    <property type="match status" value="1"/>
</dbReference>
<comment type="similarity">
    <text evidence="1">Belongs to the AAA ATPase family.</text>
</comment>
<evidence type="ECO:0000256" key="3">
    <source>
        <dbReference type="ARBA" id="ARBA00022741"/>
    </source>
</evidence>
<dbReference type="InterPro" id="IPR003593">
    <property type="entry name" value="AAA+_ATPase"/>
</dbReference>
<dbReference type="PANTHER" id="PTHR23073">
    <property type="entry name" value="26S PROTEASOME REGULATORY SUBUNIT"/>
    <property type="match status" value="1"/>
</dbReference>
<dbReference type="Gene3D" id="1.10.8.60">
    <property type="match status" value="1"/>
</dbReference>
<dbReference type="GO" id="GO:0005524">
    <property type="term" value="F:ATP binding"/>
    <property type="evidence" value="ECO:0007669"/>
    <property type="project" value="UniProtKB-KW"/>
</dbReference>
<evidence type="ECO:0000256" key="5">
    <source>
        <dbReference type="PROSITE-ProRule" id="PRU00708"/>
    </source>
</evidence>
<dbReference type="GO" id="GO:0000502">
    <property type="term" value="C:proteasome complex"/>
    <property type="evidence" value="ECO:0007669"/>
    <property type="project" value="UniProtKB-ARBA"/>
</dbReference>
<feature type="repeat" description="PPR" evidence="5">
    <location>
        <begin position="781"/>
        <end position="816"/>
    </location>
</feature>
<accession>A0AAV0L4I6</accession>
<feature type="region of interest" description="Disordered" evidence="6">
    <location>
        <begin position="950"/>
        <end position="979"/>
    </location>
</feature>
<dbReference type="AlphaFoldDB" id="A0AAV0L4I6"/>
<dbReference type="Gene3D" id="1.25.40.10">
    <property type="entry name" value="Tetratricopeptide repeat domain"/>
    <property type="match status" value="2"/>
</dbReference>
<dbReference type="InterPro" id="IPR027417">
    <property type="entry name" value="P-loop_NTPase"/>
</dbReference>
<keyword evidence="2" id="KW-0677">Repeat</keyword>
<feature type="repeat" description="PPR" evidence="5">
    <location>
        <begin position="852"/>
        <end position="886"/>
    </location>
</feature>
<keyword evidence="3" id="KW-0547">Nucleotide-binding</keyword>
<dbReference type="InterPro" id="IPR003959">
    <property type="entry name" value="ATPase_AAA_core"/>
</dbReference>
<evidence type="ECO:0000256" key="6">
    <source>
        <dbReference type="SAM" id="MobiDB-lite"/>
    </source>
</evidence>
<dbReference type="CDD" id="cd19481">
    <property type="entry name" value="RecA-like_protease"/>
    <property type="match status" value="1"/>
</dbReference>
<dbReference type="Proteomes" id="UP001154282">
    <property type="component" value="Unassembled WGS sequence"/>
</dbReference>
<sequence length="1196" mass="130730">MATLRRLSRTARFSRSVAASSKTLPGLPRAHPSRRLCVSSVGSFECYSRPDTQRIPRPLLVPGATKLSSVYPILLAGLLGVGVNVACADADQGSEPLPPLPSGAPASYAELEETAKKERKRIENELNSKGIKYGSYPAFTIAVKGQKITIKFQIPPSCDIPHLIAHLASHLGLNAKESGGGRDMLLRSWDSTVAWQLILSQPLREGTNEDKSPKGDANSLDGADLCIVLFRSLITSEKAEIEFMKRGSLSAVELNALVSVLELAGGGLKNLERKPGGPAVRAPATDKSVASLKDMGVRIYGLEEPLINSSSNEILWENIAGYDKQKREIEDTILLALHNPEIYDDIARGTRNKFESNRPRAVLFEGPPGTGKTSSARVIANQAGVPLLYVPLEVILSKYYGESERLLGKVFSLANDLPNGAILFLDEVDSFAVARDSEMHEATRRILSVLLRQIDGFEQDKKVVVIAATNRKQDLDPALISRFDSVITFGLPDHLNRLEITGQYAKHLTKSELEEFARVTENMSGRDIKDVCQQAERSWASKQTSENAKTLRLRFAVVLLQAYISILRSRVTVRTSPSLKFNSSRRKMIVNNCIIHRNCSPFLWHRKVGTTVLPYSSSASSAAPLSSYFASNPTPTTTRTSNSATLASVDDAMDSFNRMLCMNPRPSIVKFGQLLSSLLRVNAFQAALYVSKQMELVGIPHDLYTLSMLIRCFCKLGRVDFAYSVLSKALKLGLQFDAVIFSTLIDGLCKFGKVVEAARQGHVDEALALFQAIESSRLKPDVVMYNILMDGLWTTGRAEEAKDMFSRLSKDDSLRPDTRTYNIVIDGLCRQGFVDEAYGLFRNTEGGSCPPDSCSYNVMIQGYLRRKDPLEAFDLIQEMVSKGFSADASTMSLLIEKLPKDQLDHLIVQKLLNGPDIKNREIGSNGLSTSVWERRDAEFTRLLAVISRKSRSSNTAATTPPPHAAAAPPVPDEKAEQPSMEELMEADLPATKDKSAPLPLAETTTMLQPAAVEDGEPDAKLTNQQQLLPPTSAMTLDHLTATPSPLSTKANSRSTTELAVAVISTAMLELKPIITTTVGLVGTVTPSMAARAEKKRNITVEAKGEGDCVATEDENLAGDVEKGPTLASFANWRYRRKKRRADEERGAEKQSKEAPSPSATPGMELRATKETGSHPNSRRVACSPSGKKSARELAVD</sequence>
<evidence type="ECO:0000256" key="2">
    <source>
        <dbReference type="ARBA" id="ARBA00022737"/>
    </source>
</evidence>
<dbReference type="PROSITE" id="PS00674">
    <property type="entry name" value="AAA"/>
    <property type="match status" value="1"/>
</dbReference>
<dbReference type="Gene3D" id="3.40.50.300">
    <property type="entry name" value="P-loop containing nucleotide triphosphate hydrolases"/>
    <property type="match status" value="1"/>
</dbReference>
<dbReference type="InterPro" id="IPR003960">
    <property type="entry name" value="ATPase_AAA_CS"/>
</dbReference>
<dbReference type="PROSITE" id="PS51375">
    <property type="entry name" value="PPR"/>
    <property type="match status" value="4"/>
</dbReference>
<feature type="repeat" description="PPR" evidence="5">
    <location>
        <begin position="817"/>
        <end position="851"/>
    </location>
</feature>
<dbReference type="SUPFAM" id="SSF81901">
    <property type="entry name" value="HCP-like"/>
    <property type="match status" value="1"/>
</dbReference>
<dbReference type="NCBIfam" id="TIGR00756">
    <property type="entry name" value="PPR"/>
    <property type="match status" value="3"/>
</dbReference>
<feature type="compositionally biased region" description="Basic and acidic residues" evidence="6">
    <location>
        <begin position="1140"/>
        <end position="1152"/>
    </location>
</feature>
<keyword evidence="9" id="KW-1185">Reference proteome</keyword>
<evidence type="ECO:0000256" key="4">
    <source>
        <dbReference type="ARBA" id="ARBA00022840"/>
    </source>
</evidence>
<dbReference type="InterPro" id="IPR050221">
    <property type="entry name" value="26S_Proteasome_ATPase"/>
</dbReference>
<gene>
    <name evidence="8" type="ORF">LITE_LOCUS21831</name>
</gene>
<evidence type="ECO:0000313" key="8">
    <source>
        <dbReference type="EMBL" id="CAI0428807.1"/>
    </source>
</evidence>
<dbReference type="Pfam" id="PF13041">
    <property type="entry name" value="PPR_2"/>
    <property type="match status" value="2"/>
</dbReference>
<evidence type="ECO:0000313" key="9">
    <source>
        <dbReference type="Proteomes" id="UP001154282"/>
    </source>
</evidence>
<evidence type="ECO:0000256" key="1">
    <source>
        <dbReference type="ARBA" id="ARBA00006914"/>
    </source>
</evidence>
<dbReference type="GO" id="GO:0016887">
    <property type="term" value="F:ATP hydrolysis activity"/>
    <property type="evidence" value="ECO:0007669"/>
    <property type="project" value="InterPro"/>
</dbReference>
<dbReference type="InterPro" id="IPR011990">
    <property type="entry name" value="TPR-like_helical_dom_sf"/>
</dbReference>
<feature type="region of interest" description="Disordered" evidence="6">
    <location>
        <begin position="1138"/>
        <end position="1196"/>
    </location>
</feature>
<dbReference type="EMBL" id="CAMGYJ010000006">
    <property type="protein sequence ID" value="CAI0428807.1"/>
    <property type="molecule type" value="Genomic_DNA"/>
</dbReference>
<dbReference type="SMART" id="SM00382">
    <property type="entry name" value="AAA"/>
    <property type="match status" value="1"/>
</dbReference>
<dbReference type="Pfam" id="PF00004">
    <property type="entry name" value="AAA"/>
    <property type="match status" value="1"/>
</dbReference>